<dbReference type="InterPro" id="IPR050267">
    <property type="entry name" value="Anti-sigma-factor_SerPK"/>
</dbReference>
<dbReference type="Proteomes" id="UP000248544">
    <property type="component" value="Unassembled WGS sequence"/>
</dbReference>
<dbReference type="CDD" id="cd16936">
    <property type="entry name" value="HATPase_RsbW-like"/>
    <property type="match status" value="1"/>
</dbReference>
<keyword evidence="5" id="KW-1185">Reference proteome</keyword>
<protein>
    <recommendedName>
        <fullName evidence="6">Sensor histidine kinase</fullName>
    </recommendedName>
</protein>
<dbReference type="PANTHER" id="PTHR35526:SF3">
    <property type="entry name" value="ANTI-SIGMA-F FACTOR RSBW"/>
    <property type="match status" value="1"/>
</dbReference>
<dbReference type="Pfam" id="PF13581">
    <property type="entry name" value="HATPase_c_2"/>
    <property type="match status" value="1"/>
</dbReference>
<feature type="domain" description="Histidine kinase/HSP90-like ATPase" evidence="2">
    <location>
        <begin position="198"/>
        <end position="311"/>
    </location>
</feature>
<proteinExistence type="predicted"/>
<evidence type="ECO:0000313" key="4">
    <source>
        <dbReference type="EMBL" id="PZG53259.1"/>
    </source>
</evidence>
<dbReference type="InterPro" id="IPR047718">
    <property type="entry name" value="RsbA-like_anti_sig"/>
</dbReference>
<dbReference type="InterPro" id="IPR025847">
    <property type="entry name" value="MEDS_domain"/>
</dbReference>
<sequence length="316" mass="34797">MQPERALFRSGSFAHIAVPYGSDESYLRLVLPLVGEALREGHDILVVTGQPMLDLLAEMLGEDAARVDRRLKTTWYTHPARTLTAYHEYAEPWAKRQTLLVGEPVWLGRKERDIREWIRYEAAINLAFADAPIVALCLYDERATPPQVLEDAMRAHPWTLNGNGLDLSRGYVPPQHFLLSGDELPFPDPPPSRVVVAFTPRDLGRVRQVVAAAGEGAGLDRDTVGSLVLSMSEIAANTVEHGGGSGSVAIWTAGSELICEIADPGGRLDLPLPGFLPPRPESPRGYGLWISRQLCDLVETRHTAGVLRVRLHMILP</sequence>
<dbReference type="PANTHER" id="PTHR35526">
    <property type="entry name" value="ANTI-SIGMA-F FACTOR RSBW-RELATED"/>
    <property type="match status" value="1"/>
</dbReference>
<dbReference type="InterPro" id="IPR003594">
    <property type="entry name" value="HATPase_dom"/>
</dbReference>
<keyword evidence="1" id="KW-0808">Transferase</keyword>
<name>A0A2W2HE63_9ACTN</name>
<comment type="caution">
    <text evidence="4">The sequence shown here is derived from an EMBL/GenBank/DDBJ whole genome shotgun (WGS) entry which is preliminary data.</text>
</comment>
<dbReference type="AlphaFoldDB" id="A0A2W2HE63"/>
<dbReference type="EMBL" id="POUA01000026">
    <property type="protein sequence ID" value="PZG53259.1"/>
    <property type="molecule type" value="Genomic_DNA"/>
</dbReference>
<dbReference type="Pfam" id="PF14417">
    <property type="entry name" value="MEDS"/>
    <property type="match status" value="1"/>
</dbReference>
<reference evidence="4 5" key="1">
    <citation type="submission" date="2018-01" db="EMBL/GenBank/DDBJ databases">
        <title>Draft genome sequence of Sphaerisporangium sp. 7K107.</title>
        <authorList>
            <person name="Sahin N."/>
            <person name="Saygin H."/>
            <person name="Ay H."/>
        </authorList>
    </citation>
    <scope>NUCLEOTIDE SEQUENCE [LARGE SCALE GENOMIC DNA]</scope>
    <source>
        <strain evidence="4 5">7K107</strain>
    </source>
</reference>
<dbReference type="NCBIfam" id="NF041045">
    <property type="entry name" value="RsbA_anti_sig"/>
    <property type="match status" value="1"/>
</dbReference>
<evidence type="ECO:0008006" key="6">
    <source>
        <dbReference type="Google" id="ProtNLM"/>
    </source>
</evidence>
<dbReference type="InterPro" id="IPR036890">
    <property type="entry name" value="HATPase_C_sf"/>
</dbReference>
<evidence type="ECO:0000256" key="1">
    <source>
        <dbReference type="ARBA" id="ARBA00022527"/>
    </source>
</evidence>
<dbReference type="GO" id="GO:0004674">
    <property type="term" value="F:protein serine/threonine kinase activity"/>
    <property type="evidence" value="ECO:0007669"/>
    <property type="project" value="UniProtKB-KW"/>
</dbReference>
<feature type="domain" description="MEDS" evidence="3">
    <location>
        <begin position="15"/>
        <end position="157"/>
    </location>
</feature>
<evidence type="ECO:0000313" key="5">
    <source>
        <dbReference type="Proteomes" id="UP000248544"/>
    </source>
</evidence>
<keyword evidence="1" id="KW-0723">Serine/threonine-protein kinase</keyword>
<gene>
    <name evidence="4" type="ORF">C1I98_05785</name>
</gene>
<organism evidence="4 5">
    <name type="scientific">Spongiactinospora gelatinilytica</name>
    <dbReference type="NCBI Taxonomy" id="2666298"/>
    <lineage>
        <taxon>Bacteria</taxon>
        <taxon>Bacillati</taxon>
        <taxon>Actinomycetota</taxon>
        <taxon>Actinomycetes</taxon>
        <taxon>Streptosporangiales</taxon>
        <taxon>Streptosporangiaceae</taxon>
        <taxon>Spongiactinospora</taxon>
    </lineage>
</organism>
<evidence type="ECO:0000259" key="3">
    <source>
        <dbReference type="Pfam" id="PF14417"/>
    </source>
</evidence>
<evidence type="ECO:0000259" key="2">
    <source>
        <dbReference type="Pfam" id="PF13581"/>
    </source>
</evidence>
<accession>A0A2W2HE63</accession>
<dbReference type="Gene3D" id="3.30.565.10">
    <property type="entry name" value="Histidine kinase-like ATPase, C-terminal domain"/>
    <property type="match status" value="1"/>
</dbReference>
<dbReference type="RefSeq" id="WP_111166032.1">
    <property type="nucleotide sequence ID" value="NZ_POUA01000026.1"/>
</dbReference>
<keyword evidence="1" id="KW-0418">Kinase</keyword>